<protein>
    <submittedName>
        <fullName evidence="2">FTH domain-containing protein</fullName>
    </submittedName>
</protein>
<dbReference type="AlphaFoldDB" id="A0A7E4VPY4"/>
<reference evidence="1" key="1">
    <citation type="journal article" date="2013" name="Genetics">
        <title>The draft genome and transcriptome of Panagrellus redivivus are shaped by the harsh demands of a free-living lifestyle.</title>
        <authorList>
            <person name="Srinivasan J."/>
            <person name="Dillman A.R."/>
            <person name="Macchietto M.G."/>
            <person name="Heikkinen L."/>
            <person name="Lakso M."/>
            <person name="Fracchia K.M."/>
            <person name="Antoshechkin I."/>
            <person name="Mortazavi A."/>
            <person name="Wong G."/>
            <person name="Sternberg P.W."/>
        </authorList>
    </citation>
    <scope>NUCLEOTIDE SEQUENCE [LARGE SCALE GENOMIC DNA]</scope>
    <source>
        <strain evidence="1">MT8872</strain>
    </source>
</reference>
<name>A0A7E4VPY4_PANRE</name>
<reference evidence="2" key="2">
    <citation type="submission" date="2020-10" db="UniProtKB">
        <authorList>
            <consortium name="WormBaseParasite"/>
        </authorList>
    </citation>
    <scope>IDENTIFICATION</scope>
</reference>
<dbReference type="WBParaSite" id="Pan_g22747.t1">
    <property type="protein sequence ID" value="Pan_g22747.t1"/>
    <property type="gene ID" value="Pan_g22747"/>
</dbReference>
<dbReference type="Proteomes" id="UP000492821">
    <property type="component" value="Unassembled WGS sequence"/>
</dbReference>
<organism evidence="1 2">
    <name type="scientific">Panagrellus redivivus</name>
    <name type="common">Microworm</name>
    <dbReference type="NCBI Taxonomy" id="6233"/>
    <lineage>
        <taxon>Eukaryota</taxon>
        <taxon>Metazoa</taxon>
        <taxon>Ecdysozoa</taxon>
        <taxon>Nematoda</taxon>
        <taxon>Chromadorea</taxon>
        <taxon>Rhabditida</taxon>
        <taxon>Tylenchina</taxon>
        <taxon>Panagrolaimomorpha</taxon>
        <taxon>Panagrolaimoidea</taxon>
        <taxon>Panagrolaimidae</taxon>
        <taxon>Panagrellus</taxon>
    </lineage>
</organism>
<evidence type="ECO:0000313" key="1">
    <source>
        <dbReference type="Proteomes" id="UP000492821"/>
    </source>
</evidence>
<sequence>MSQNGAIKRFTYDFLVRLAETLPENDEKFKQVSPLFTSLEKKYAVDSVYFYNFTLNQKCFDEIVIKRSASKTMKIQGLLSLHDFDPEGFQSKIIARKICFDAACLSITDCEFSPTQLRYLLSGGRHNFLTILRCTLTEPMNFSELWPYLSICSSANLDIKNLIVDETTGQDLFKRSNRSYLFDMTLTNVPLDQDAIRSIISYLVSTENEVPSVTLKFDWDAPMEWLRKTATAMEDIEKIRTLGSKVWIDVGETNFRCNKFKTITFKGIASSASTMNKFRWW</sequence>
<keyword evidence="1" id="KW-1185">Reference proteome</keyword>
<proteinExistence type="predicted"/>
<accession>A0A7E4VPY4</accession>
<evidence type="ECO:0000313" key="2">
    <source>
        <dbReference type="WBParaSite" id="Pan_g22747.t1"/>
    </source>
</evidence>